<protein>
    <submittedName>
        <fullName evidence="3">Tyrosine phosphatase II superfamily protein</fullName>
    </submittedName>
</protein>
<keyword evidence="1" id="KW-0732">Signal</keyword>
<feature type="domain" description="Tyrosine specific protein phosphatases" evidence="2">
    <location>
        <begin position="183"/>
        <end position="273"/>
    </location>
</feature>
<evidence type="ECO:0000313" key="4">
    <source>
        <dbReference type="Proteomes" id="UP000054997"/>
    </source>
</evidence>
<dbReference type="OrthoDB" id="21920at2"/>
<dbReference type="PROSITE" id="PS50056">
    <property type="entry name" value="TYR_PHOSPHATASE_2"/>
    <property type="match status" value="1"/>
</dbReference>
<evidence type="ECO:0000256" key="1">
    <source>
        <dbReference type="SAM" id="SignalP"/>
    </source>
</evidence>
<organism evidence="3 4">
    <name type="scientific">Legionella londiniensis</name>
    <dbReference type="NCBI Taxonomy" id="45068"/>
    <lineage>
        <taxon>Bacteria</taxon>
        <taxon>Pseudomonadati</taxon>
        <taxon>Pseudomonadota</taxon>
        <taxon>Gammaproteobacteria</taxon>
        <taxon>Legionellales</taxon>
        <taxon>Legionellaceae</taxon>
        <taxon>Legionella</taxon>
    </lineage>
</organism>
<dbReference type="PATRIC" id="fig|45068.5.peg.1679"/>
<dbReference type="STRING" id="45068.Llon_1550"/>
<proteinExistence type="predicted"/>
<accession>A0A0W0VKN7</accession>
<sequence>MLRLLKFGFLFMAAALGYAKPSAPFLVLDGKPNDLLPKRFRVIDSRGLKAIASGQFSERQLVYIKNQLNEPVVIIDLRQESHGFVNGYPVSWYAAKNQANLHKPQETIQAEEQRLLSSLADKKSLLIEEIKAKSKSGEIQTRPLFTLKPERIESEQALAARLGFGYKRFYVTDHRPPTKSQVHELQEFISTVPEDTWIYFHCRGGSGRTTAFVLLYDIFKNGQSLPLSALFKLHHEKGGKDLRLLPEKKSYQYQDAVKRLRLIEEIYVNSHQA</sequence>
<dbReference type="RefSeq" id="WP_058529547.1">
    <property type="nucleotide sequence ID" value="NZ_CAAAHZ010000004.1"/>
</dbReference>
<dbReference type="Gene3D" id="3.90.190.10">
    <property type="entry name" value="Protein tyrosine phosphatase superfamily"/>
    <property type="match status" value="1"/>
</dbReference>
<dbReference type="SUPFAM" id="SSF52799">
    <property type="entry name" value="(Phosphotyrosine protein) phosphatases II"/>
    <property type="match status" value="1"/>
</dbReference>
<evidence type="ECO:0000313" key="3">
    <source>
        <dbReference type="EMBL" id="KTD20664.1"/>
    </source>
</evidence>
<dbReference type="Pfam" id="PF14566">
    <property type="entry name" value="PTPlike_phytase"/>
    <property type="match status" value="1"/>
</dbReference>
<dbReference type="PROSITE" id="PS00383">
    <property type="entry name" value="TYR_PHOSPHATASE_1"/>
    <property type="match status" value="1"/>
</dbReference>
<dbReference type="InterPro" id="IPR000387">
    <property type="entry name" value="Tyr_Pase_dom"/>
</dbReference>
<reference evidence="3 4" key="1">
    <citation type="submission" date="2015-11" db="EMBL/GenBank/DDBJ databases">
        <title>Genomic analysis of 38 Legionella species identifies large and diverse effector repertoires.</title>
        <authorList>
            <person name="Burstein D."/>
            <person name="Amaro F."/>
            <person name="Zusman T."/>
            <person name="Lifshitz Z."/>
            <person name="Cohen O."/>
            <person name="Gilbert J.A."/>
            <person name="Pupko T."/>
            <person name="Shuman H.A."/>
            <person name="Segal G."/>
        </authorList>
    </citation>
    <scope>NUCLEOTIDE SEQUENCE [LARGE SCALE GENOMIC DNA]</scope>
    <source>
        <strain evidence="3 4">ATCC 49505</strain>
    </source>
</reference>
<feature type="signal peptide" evidence="1">
    <location>
        <begin position="1"/>
        <end position="19"/>
    </location>
</feature>
<dbReference type="Proteomes" id="UP000054997">
    <property type="component" value="Unassembled WGS sequence"/>
</dbReference>
<name>A0A0W0VKN7_9GAMM</name>
<evidence type="ECO:0000259" key="2">
    <source>
        <dbReference type="PROSITE" id="PS50056"/>
    </source>
</evidence>
<dbReference type="Gene3D" id="3.30.70.1690">
    <property type="match status" value="1"/>
</dbReference>
<dbReference type="InterPro" id="IPR029021">
    <property type="entry name" value="Prot-tyrosine_phosphatase-like"/>
</dbReference>
<dbReference type="AlphaFoldDB" id="A0A0W0VKN7"/>
<comment type="caution">
    <text evidence="3">The sequence shown here is derived from an EMBL/GenBank/DDBJ whole genome shotgun (WGS) entry which is preliminary data.</text>
</comment>
<feature type="chain" id="PRO_5006914867" evidence="1">
    <location>
        <begin position="20"/>
        <end position="273"/>
    </location>
</feature>
<dbReference type="EMBL" id="LNYK01000019">
    <property type="protein sequence ID" value="KTD20664.1"/>
    <property type="molecule type" value="Genomic_DNA"/>
</dbReference>
<dbReference type="SMART" id="SM01301">
    <property type="entry name" value="PTPlike_phytase"/>
    <property type="match status" value="1"/>
</dbReference>
<keyword evidence="4" id="KW-1185">Reference proteome</keyword>
<gene>
    <name evidence="3" type="ORF">Llon_1550</name>
</gene>
<dbReference type="InterPro" id="IPR016130">
    <property type="entry name" value="Tyr_Pase_AS"/>
</dbReference>